<evidence type="ECO:0000259" key="11">
    <source>
        <dbReference type="Pfam" id="PF02729"/>
    </source>
</evidence>
<proteinExistence type="inferred from homology"/>
<reference evidence="12 13" key="1">
    <citation type="submission" date="2016-10" db="EMBL/GenBank/DDBJ databases">
        <title>Description of Gloeomargarita lithophora gen. nov., sp. nov., a thylakoid-bearing basal-branching cyanobacterium with intracellular carbonates, and proposal for Gloeomargaritales ord. nov.</title>
        <authorList>
            <person name="Moreira D."/>
            <person name="Tavera R."/>
            <person name="Benzerara K."/>
            <person name="Skouri-Panet F."/>
            <person name="Couradeau E."/>
            <person name="Gerard E."/>
            <person name="Loussert C."/>
            <person name="Novelo E."/>
            <person name="Zivanovic Y."/>
            <person name="Lopez-Garcia P."/>
        </authorList>
    </citation>
    <scope>NUCLEOTIDE SEQUENCE [LARGE SCALE GENOMIC DNA]</scope>
    <source>
        <strain evidence="12 13">D10</strain>
    </source>
</reference>
<comment type="pathway">
    <text evidence="1">Amino-acid biosynthesis; L-arginine biosynthesis; L-arginine from L-ornithine and carbamoyl phosphate: step 1/3.</text>
</comment>
<keyword evidence="5" id="KW-0055">Arginine biosynthesis</keyword>
<name>A0A1J0ABB4_9CYAN</name>
<dbReference type="InterPro" id="IPR006132">
    <property type="entry name" value="Asp/Orn_carbamoyltranf_P-bd"/>
</dbReference>
<dbReference type="PANTHER" id="PTHR45753">
    <property type="entry name" value="ORNITHINE CARBAMOYLTRANSFERASE, MITOCHONDRIAL"/>
    <property type="match status" value="1"/>
</dbReference>
<dbReference type="HAMAP" id="MF_01109">
    <property type="entry name" value="OTCase"/>
    <property type="match status" value="1"/>
</dbReference>
<dbReference type="NCBIfam" id="TIGR00658">
    <property type="entry name" value="orni_carb_tr"/>
    <property type="match status" value="1"/>
</dbReference>
<comment type="subcellular location">
    <subcellularLocation>
        <location evidence="9">Cytoplasm</location>
    </subcellularLocation>
</comment>
<dbReference type="Pfam" id="PF00185">
    <property type="entry name" value="OTCace"/>
    <property type="match status" value="1"/>
</dbReference>
<dbReference type="EC" id="2.1.3.3" evidence="3 9"/>
<feature type="binding site" evidence="9">
    <location>
        <position position="161"/>
    </location>
    <ligand>
        <name>L-ornithine</name>
        <dbReference type="ChEBI" id="CHEBI:46911"/>
    </ligand>
</feature>
<dbReference type="InterPro" id="IPR036901">
    <property type="entry name" value="Asp/Orn_carbamoylTrfase_sf"/>
</dbReference>
<dbReference type="RefSeq" id="WP_071453822.1">
    <property type="nucleotide sequence ID" value="NZ_CP017675.1"/>
</dbReference>
<dbReference type="SUPFAM" id="SSF53671">
    <property type="entry name" value="Aspartate/ornithine carbamoyltransferase"/>
    <property type="match status" value="1"/>
</dbReference>
<dbReference type="NCBIfam" id="NF001986">
    <property type="entry name" value="PRK00779.1"/>
    <property type="match status" value="1"/>
</dbReference>
<dbReference type="PRINTS" id="PR00102">
    <property type="entry name" value="OTCASE"/>
</dbReference>
<sequence>MNTLAGRDILSMADFTAAEIHALLDLARQYKQGQTSPMAPGRVLGLLFTKASTRTRVSFSVAMMRLGGQVLDLNPGVIQMGRGEPLPDTARVLDRYLDVLAMRTFAQADVVAFAEWADMPVINALTDQEHPCQVLADLLTVQECFGDLAGVKMAYLGDGNNVSHSLLLGCALVGMSLTVATPPHHPPTAEILQKAQALASHGTNIIHTNDPESAVRNAQILYTDVWASMGQEAENQERIPRFQPYQINETLLQKADPQAIVLHCLPAHRGEEISEAVLEGTQSRVWDQAENRLHAQQALLAQVLGLV</sequence>
<dbReference type="Pfam" id="PF02729">
    <property type="entry name" value="OTCace_N"/>
    <property type="match status" value="1"/>
</dbReference>
<evidence type="ECO:0000256" key="9">
    <source>
        <dbReference type="HAMAP-Rule" id="MF_01109"/>
    </source>
</evidence>
<feature type="binding site" evidence="9">
    <location>
        <begin position="130"/>
        <end position="133"/>
    </location>
    <ligand>
        <name>carbamoyl phosphate</name>
        <dbReference type="ChEBI" id="CHEBI:58228"/>
    </ligand>
</feature>
<feature type="domain" description="Aspartate/ornithine carbamoyltransferase carbamoyl-P binding" evidence="11">
    <location>
        <begin position="7"/>
        <end position="143"/>
    </location>
</feature>
<accession>A0A1J0ABB4</accession>
<keyword evidence="13" id="KW-1185">Reference proteome</keyword>
<comment type="similarity">
    <text evidence="2 9">Belongs to the aspartate/ornithine carbamoyltransferase superfamily. OTCase family.</text>
</comment>
<evidence type="ECO:0000256" key="2">
    <source>
        <dbReference type="ARBA" id="ARBA00007805"/>
    </source>
</evidence>
<evidence type="ECO:0000256" key="6">
    <source>
        <dbReference type="ARBA" id="ARBA00022605"/>
    </source>
</evidence>
<dbReference type="KEGG" id="glt:GlitD10_0887"/>
<keyword evidence="6" id="KW-0028">Amino-acid biosynthesis</keyword>
<dbReference type="InterPro" id="IPR002292">
    <property type="entry name" value="Orn/put_carbamltrans"/>
</dbReference>
<feature type="binding site" evidence="9">
    <location>
        <begin position="228"/>
        <end position="229"/>
    </location>
    <ligand>
        <name>L-ornithine</name>
        <dbReference type="ChEBI" id="CHEBI:46911"/>
    </ligand>
</feature>
<evidence type="ECO:0000256" key="7">
    <source>
        <dbReference type="ARBA" id="ARBA00022679"/>
    </source>
</evidence>
<dbReference type="PANTHER" id="PTHR45753:SF3">
    <property type="entry name" value="ORNITHINE TRANSCARBAMYLASE, MITOCHONDRIAL"/>
    <property type="match status" value="1"/>
</dbReference>
<dbReference type="GO" id="GO:0019240">
    <property type="term" value="P:citrulline biosynthetic process"/>
    <property type="evidence" value="ECO:0007669"/>
    <property type="project" value="TreeGrafter"/>
</dbReference>
<dbReference type="InterPro" id="IPR006130">
    <property type="entry name" value="Asp/Orn_carbamoylTrfase"/>
</dbReference>
<organism evidence="12 13">
    <name type="scientific">Gloeomargarita lithophora Alchichica-D10</name>
    <dbReference type="NCBI Taxonomy" id="1188229"/>
    <lineage>
        <taxon>Bacteria</taxon>
        <taxon>Bacillati</taxon>
        <taxon>Cyanobacteriota</taxon>
        <taxon>Cyanophyceae</taxon>
        <taxon>Gloeomargaritales</taxon>
        <taxon>Gloeomargaritaceae</taxon>
        <taxon>Gloeomargarita</taxon>
    </lineage>
</organism>
<dbReference type="InterPro" id="IPR006131">
    <property type="entry name" value="Asp_carbamoyltransf_Asp/Orn-bd"/>
</dbReference>
<dbReference type="FunFam" id="3.40.50.1370:FF:000008">
    <property type="entry name" value="Ornithine carbamoyltransferase"/>
    <property type="match status" value="1"/>
</dbReference>
<feature type="binding site" evidence="9">
    <location>
        <begin position="264"/>
        <end position="265"/>
    </location>
    <ligand>
        <name>carbamoyl phosphate</name>
        <dbReference type="ChEBI" id="CHEBI:58228"/>
    </ligand>
</feature>
<dbReference type="GO" id="GO:0042450">
    <property type="term" value="P:L-arginine biosynthetic process via ornithine"/>
    <property type="evidence" value="ECO:0007669"/>
    <property type="project" value="UniProtKB-UniRule"/>
</dbReference>
<keyword evidence="7 9" id="KW-0808">Transferase</keyword>
<keyword evidence="9" id="KW-0963">Cytoplasm</keyword>
<feature type="binding site" evidence="9">
    <location>
        <position position="103"/>
    </location>
    <ligand>
        <name>carbamoyl phosphate</name>
        <dbReference type="ChEBI" id="CHEBI:58228"/>
    </ligand>
</feature>
<protein>
    <recommendedName>
        <fullName evidence="4 9">Ornithine carbamoyltransferase</fullName>
        <shortName evidence="9">OTCase</shortName>
        <ecNumber evidence="3 9">2.1.3.3</ecNumber>
    </recommendedName>
</protein>
<dbReference type="GO" id="GO:0016597">
    <property type="term" value="F:amino acid binding"/>
    <property type="evidence" value="ECO:0007669"/>
    <property type="project" value="InterPro"/>
</dbReference>
<feature type="binding site" evidence="9">
    <location>
        <position position="79"/>
    </location>
    <ligand>
        <name>carbamoyl phosphate</name>
        <dbReference type="ChEBI" id="CHEBI:58228"/>
    </ligand>
</feature>
<dbReference type="GO" id="GO:0005737">
    <property type="term" value="C:cytoplasm"/>
    <property type="evidence" value="ECO:0007669"/>
    <property type="project" value="UniProtKB-SubCell"/>
</dbReference>
<dbReference type="Gene3D" id="3.40.50.1370">
    <property type="entry name" value="Aspartate/ornithine carbamoyltransferase"/>
    <property type="match status" value="2"/>
</dbReference>
<dbReference type="GO" id="GO:0004585">
    <property type="term" value="F:ornithine carbamoyltransferase activity"/>
    <property type="evidence" value="ECO:0007669"/>
    <property type="project" value="UniProtKB-UniRule"/>
</dbReference>
<gene>
    <name evidence="12" type="primary">argF</name>
    <name evidence="12" type="ORF">GlitD10_0887</name>
</gene>
<dbReference type="Proteomes" id="UP000180235">
    <property type="component" value="Chromosome"/>
</dbReference>
<comment type="catalytic activity">
    <reaction evidence="8 9">
        <text>carbamoyl phosphate + L-ornithine = L-citrulline + phosphate + H(+)</text>
        <dbReference type="Rhea" id="RHEA:19513"/>
        <dbReference type="ChEBI" id="CHEBI:15378"/>
        <dbReference type="ChEBI" id="CHEBI:43474"/>
        <dbReference type="ChEBI" id="CHEBI:46911"/>
        <dbReference type="ChEBI" id="CHEBI:57743"/>
        <dbReference type="ChEBI" id="CHEBI:58228"/>
        <dbReference type="EC" id="2.1.3.3"/>
    </reaction>
</comment>
<dbReference type="InterPro" id="IPR024904">
    <property type="entry name" value="OTCase_ArgI"/>
</dbReference>
<dbReference type="PRINTS" id="PR00100">
    <property type="entry name" value="AOTCASE"/>
</dbReference>
<feature type="binding site" evidence="9">
    <location>
        <begin position="52"/>
        <end position="55"/>
    </location>
    <ligand>
        <name>carbamoyl phosphate</name>
        <dbReference type="ChEBI" id="CHEBI:58228"/>
    </ligand>
</feature>
<dbReference type="AlphaFoldDB" id="A0A1J0ABB4"/>
<evidence type="ECO:0000313" key="13">
    <source>
        <dbReference type="Proteomes" id="UP000180235"/>
    </source>
</evidence>
<evidence type="ECO:0000313" key="12">
    <source>
        <dbReference type="EMBL" id="APB33205.1"/>
    </source>
</evidence>
<evidence type="ECO:0000256" key="8">
    <source>
        <dbReference type="ARBA" id="ARBA00048772"/>
    </source>
</evidence>
<dbReference type="PROSITE" id="PS00097">
    <property type="entry name" value="CARBAMOYLTRANSFERASE"/>
    <property type="match status" value="1"/>
</dbReference>
<dbReference type="EMBL" id="CP017675">
    <property type="protein sequence ID" value="APB33205.1"/>
    <property type="molecule type" value="Genomic_DNA"/>
</dbReference>
<feature type="binding site" evidence="9">
    <location>
        <position position="224"/>
    </location>
    <ligand>
        <name>L-ornithine</name>
        <dbReference type="ChEBI" id="CHEBI:46911"/>
    </ligand>
</feature>
<feature type="binding site" evidence="9">
    <location>
        <position position="292"/>
    </location>
    <ligand>
        <name>carbamoyl phosphate</name>
        <dbReference type="ChEBI" id="CHEBI:58228"/>
    </ligand>
</feature>
<feature type="domain" description="Aspartate/ornithine carbamoyltransferase Asp/Orn-binding" evidence="10">
    <location>
        <begin position="150"/>
        <end position="302"/>
    </location>
</feature>
<evidence type="ECO:0000256" key="4">
    <source>
        <dbReference type="ARBA" id="ARBA00016634"/>
    </source>
</evidence>
<dbReference type="STRING" id="1188229.GlitD10_0887"/>
<evidence type="ECO:0000256" key="5">
    <source>
        <dbReference type="ARBA" id="ARBA00022571"/>
    </source>
</evidence>
<evidence type="ECO:0000259" key="10">
    <source>
        <dbReference type="Pfam" id="PF00185"/>
    </source>
</evidence>
<dbReference type="OrthoDB" id="9802587at2"/>
<evidence type="ECO:0000256" key="1">
    <source>
        <dbReference type="ARBA" id="ARBA00004975"/>
    </source>
</evidence>
<evidence type="ECO:0000256" key="3">
    <source>
        <dbReference type="ARBA" id="ARBA00013007"/>
    </source>
</evidence>